<organism evidence="1 2">
    <name type="scientific">Ceratodon purpureus</name>
    <name type="common">Fire moss</name>
    <name type="synonym">Dicranum purpureum</name>
    <dbReference type="NCBI Taxonomy" id="3225"/>
    <lineage>
        <taxon>Eukaryota</taxon>
        <taxon>Viridiplantae</taxon>
        <taxon>Streptophyta</taxon>
        <taxon>Embryophyta</taxon>
        <taxon>Bryophyta</taxon>
        <taxon>Bryophytina</taxon>
        <taxon>Bryopsida</taxon>
        <taxon>Dicranidae</taxon>
        <taxon>Pseudoditrichales</taxon>
        <taxon>Ditrichaceae</taxon>
        <taxon>Ceratodon</taxon>
    </lineage>
</organism>
<gene>
    <name evidence="1" type="ORF">KC19_10G108400</name>
</gene>
<dbReference type="Proteomes" id="UP000822688">
    <property type="component" value="Chromosome 10"/>
</dbReference>
<protein>
    <submittedName>
        <fullName evidence="1">Uncharacterized protein</fullName>
    </submittedName>
</protein>
<dbReference type="AlphaFoldDB" id="A0A8T0GKE4"/>
<name>A0A8T0GKE4_CERPU</name>
<sequence length="105" mass="12265">MAASDRHHSEMQCGNEIMSRHKNAYVNASLEGSFFSAWISQRLLEQPWKEIVDKRLEISLTLKDWKQIKKAIMVVVWCIQIRRGYVQRNPISPDFKHKVARNALG</sequence>
<proteinExistence type="predicted"/>
<keyword evidence="2" id="KW-1185">Reference proteome</keyword>
<accession>A0A8T0GKE4</accession>
<evidence type="ECO:0000313" key="2">
    <source>
        <dbReference type="Proteomes" id="UP000822688"/>
    </source>
</evidence>
<reference evidence="1" key="1">
    <citation type="submission" date="2020-06" db="EMBL/GenBank/DDBJ databases">
        <title>WGS assembly of Ceratodon purpureus strain R40.</title>
        <authorList>
            <person name="Carey S.B."/>
            <person name="Jenkins J."/>
            <person name="Shu S."/>
            <person name="Lovell J.T."/>
            <person name="Sreedasyam A."/>
            <person name="Maumus F."/>
            <person name="Tiley G.P."/>
            <person name="Fernandez-Pozo N."/>
            <person name="Barry K."/>
            <person name="Chen C."/>
            <person name="Wang M."/>
            <person name="Lipzen A."/>
            <person name="Daum C."/>
            <person name="Saski C.A."/>
            <person name="Payton A.C."/>
            <person name="Mcbreen J.C."/>
            <person name="Conrad R.E."/>
            <person name="Kollar L.M."/>
            <person name="Olsson S."/>
            <person name="Huttunen S."/>
            <person name="Landis J.B."/>
            <person name="Wickett N.J."/>
            <person name="Johnson M.G."/>
            <person name="Rensing S.A."/>
            <person name="Grimwood J."/>
            <person name="Schmutz J."/>
            <person name="Mcdaniel S.F."/>
        </authorList>
    </citation>
    <scope>NUCLEOTIDE SEQUENCE</scope>
    <source>
        <strain evidence="1">R40</strain>
    </source>
</reference>
<dbReference type="EMBL" id="CM026431">
    <property type="protein sequence ID" value="KAG0559483.1"/>
    <property type="molecule type" value="Genomic_DNA"/>
</dbReference>
<evidence type="ECO:0000313" key="1">
    <source>
        <dbReference type="EMBL" id="KAG0559483.1"/>
    </source>
</evidence>
<comment type="caution">
    <text evidence="1">The sequence shown here is derived from an EMBL/GenBank/DDBJ whole genome shotgun (WGS) entry which is preliminary data.</text>
</comment>